<reference evidence="6 7" key="1">
    <citation type="submission" date="2020-09" db="EMBL/GenBank/DDBJ databases">
        <title>Flavimobilis rhizosphaerae sp. nov., isolated from rhizosphere soil of Spartina alterniflora.</title>
        <authorList>
            <person name="Hanqin C."/>
        </authorList>
    </citation>
    <scope>NUCLEOTIDE SEQUENCE [LARGE SCALE GENOMIC DNA]</scope>
    <source>
        <strain evidence="6 7">GY 10621</strain>
    </source>
</reference>
<evidence type="ECO:0000256" key="2">
    <source>
        <dbReference type="ARBA" id="ARBA00022806"/>
    </source>
</evidence>
<evidence type="ECO:0000256" key="1">
    <source>
        <dbReference type="ARBA" id="ARBA00022763"/>
    </source>
</evidence>
<dbReference type="SUPFAM" id="SSF52980">
    <property type="entry name" value="Restriction endonuclease-like"/>
    <property type="match status" value="1"/>
</dbReference>
<dbReference type="RefSeq" id="WP_192280380.1">
    <property type="nucleotide sequence ID" value="NZ_JACZDF010000005.1"/>
</dbReference>
<keyword evidence="2" id="KW-0378">Hydrolase</keyword>
<keyword evidence="3" id="KW-0234">DNA repair</keyword>
<evidence type="ECO:0000259" key="5">
    <source>
        <dbReference type="Pfam" id="PF12705"/>
    </source>
</evidence>
<evidence type="ECO:0000313" key="7">
    <source>
        <dbReference type="Proteomes" id="UP000642107"/>
    </source>
</evidence>
<protein>
    <submittedName>
        <fullName evidence="6">PD-(D/E)XK nuclease family protein</fullName>
    </submittedName>
</protein>
<evidence type="ECO:0000313" key="6">
    <source>
        <dbReference type="EMBL" id="MBD9699841.1"/>
    </source>
</evidence>
<accession>A0ABR9DRW5</accession>
<dbReference type="EMBL" id="JACZDF010000005">
    <property type="protein sequence ID" value="MBD9699841.1"/>
    <property type="molecule type" value="Genomic_DNA"/>
</dbReference>
<gene>
    <name evidence="6" type="ORF">IGS67_10105</name>
</gene>
<keyword evidence="2" id="KW-0067">ATP-binding</keyword>
<proteinExistence type="predicted"/>
<keyword evidence="2" id="KW-0347">Helicase</keyword>
<name>A0ABR9DRW5_9MICO</name>
<evidence type="ECO:0000256" key="3">
    <source>
        <dbReference type="ARBA" id="ARBA00023204"/>
    </source>
</evidence>
<evidence type="ECO:0000256" key="4">
    <source>
        <dbReference type="SAM" id="MobiDB-lite"/>
    </source>
</evidence>
<dbReference type="Proteomes" id="UP000642107">
    <property type="component" value="Unassembled WGS sequence"/>
</dbReference>
<organism evidence="6 7">
    <name type="scientific">Flavimobilis rhizosphaerae</name>
    <dbReference type="NCBI Taxonomy" id="2775421"/>
    <lineage>
        <taxon>Bacteria</taxon>
        <taxon>Bacillati</taxon>
        <taxon>Actinomycetota</taxon>
        <taxon>Actinomycetes</taxon>
        <taxon>Micrococcales</taxon>
        <taxon>Jonesiaceae</taxon>
        <taxon>Flavimobilis</taxon>
    </lineage>
</organism>
<sequence>MISSAPVDTPRARRAPALSPSRANDYQQCPLLFRLRTIDRVPEAPSPAAARGTLVHSVLEGIFDVPAAERTPGLALELLPRAWDDLRERRPEYAGMFDDNAAVDAWLGSARALVERYFTLEDPMRLEPRAREITLEAQLEGGPLLRGIVDRVDVAPDGAVRIVDYKTGKAPRPQYGESVAFQMRFYALVVLLSRGTMPAMLQLVFLGDGQVQRNVPTPGDLERTEAKIRAVWDAIVRDAQEGEFRPRTSKLCDWCAHRTLCPAFDGTPPEFPTGAVPLTLGI</sequence>
<dbReference type="Pfam" id="PF12705">
    <property type="entry name" value="PDDEXK_1"/>
    <property type="match status" value="1"/>
</dbReference>
<dbReference type="InterPro" id="IPR038726">
    <property type="entry name" value="PDDEXK_AddAB-type"/>
</dbReference>
<dbReference type="InterPro" id="IPR011335">
    <property type="entry name" value="Restrct_endonuc-II-like"/>
</dbReference>
<dbReference type="Gene3D" id="3.90.320.10">
    <property type="match status" value="1"/>
</dbReference>
<feature type="domain" description="PD-(D/E)XK endonuclease-like" evidence="5">
    <location>
        <begin position="18"/>
        <end position="262"/>
    </location>
</feature>
<dbReference type="InterPro" id="IPR011604">
    <property type="entry name" value="PDDEXK-like_dom_sf"/>
</dbReference>
<keyword evidence="2" id="KW-0547">Nucleotide-binding</keyword>
<keyword evidence="7" id="KW-1185">Reference proteome</keyword>
<feature type="region of interest" description="Disordered" evidence="4">
    <location>
        <begin position="1"/>
        <end position="22"/>
    </location>
</feature>
<keyword evidence="1" id="KW-0227">DNA damage</keyword>
<comment type="caution">
    <text evidence="6">The sequence shown here is derived from an EMBL/GenBank/DDBJ whole genome shotgun (WGS) entry which is preliminary data.</text>
</comment>